<feature type="compositionally biased region" description="Polar residues" evidence="1">
    <location>
        <begin position="391"/>
        <end position="401"/>
    </location>
</feature>
<feature type="compositionally biased region" description="Polar residues" evidence="1">
    <location>
        <begin position="332"/>
        <end position="346"/>
    </location>
</feature>
<dbReference type="InParanoid" id="D8Q0Q9"/>
<dbReference type="HOGENOM" id="CLU_538794_0_0_1"/>
<feature type="region of interest" description="Disordered" evidence="1">
    <location>
        <begin position="420"/>
        <end position="506"/>
    </location>
</feature>
<evidence type="ECO:0000256" key="1">
    <source>
        <dbReference type="SAM" id="MobiDB-lite"/>
    </source>
</evidence>
<feature type="non-terminal residue" evidence="2">
    <location>
        <position position="506"/>
    </location>
</feature>
<proteinExistence type="predicted"/>
<keyword evidence="3" id="KW-1185">Reference proteome</keyword>
<dbReference type="KEGG" id="scm:SCHCO_02727382"/>
<evidence type="ECO:0000313" key="3">
    <source>
        <dbReference type="Proteomes" id="UP000007431"/>
    </source>
</evidence>
<gene>
    <name evidence="2" type="ORF">SCHCODRAFT_107997</name>
</gene>
<feature type="compositionally biased region" description="Polar residues" evidence="1">
    <location>
        <begin position="278"/>
        <end position="287"/>
    </location>
</feature>
<evidence type="ECO:0000313" key="2">
    <source>
        <dbReference type="EMBL" id="EFI98385.1"/>
    </source>
</evidence>
<dbReference type="GeneID" id="9595572"/>
<feature type="region of interest" description="Disordered" evidence="1">
    <location>
        <begin position="275"/>
        <end position="295"/>
    </location>
</feature>
<feature type="region of interest" description="Disordered" evidence="1">
    <location>
        <begin position="126"/>
        <end position="168"/>
    </location>
</feature>
<protein>
    <submittedName>
        <fullName evidence="2">Uncharacterized protein</fullName>
    </submittedName>
</protein>
<dbReference type="RefSeq" id="XP_003033288.1">
    <property type="nucleotide sequence ID" value="XM_003033242.1"/>
</dbReference>
<name>D8Q0Q9_SCHCM</name>
<reference evidence="2 3" key="1">
    <citation type="journal article" date="2010" name="Nat. Biotechnol.">
        <title>Genome sequence of the model mushroom Schizophyllum commune.</title>
        <authorList>
            <person name="Ohm R.A."/>
            <person name="de Jong J.F."/>
            <person name="Lugones L.G."/>
            <person name="Aerts A."/>
            <person name="Kothe E."/>
            <person name="Stajich J.E."/>
            <person name="de Vries R.P."/>
            <person name="Record E."/>
            <person name="Levasseur A."/>
            <person name="Baker S.E."/>
            <person name="Bartholomew K.A."/>
            <person name="Coutinho P.M."/>
            <person name="Erdmann S."/>
            <person name="Fowler T.J."/>
            <person name="Gathman A.C."/>
            <person name="Lombard V."/>
            <person name="Henrissat B."/>
            <person name="Knabe N."/>
            <person name="Kuees U."/>
            <person name="Lilly W.W."/>
            <person name="Lindquist E."/>
            <person name="Lucas S."/>
            <person name="Magnuson J.K."/>
            <person name="Piumi F."/>
            <person name="Raudaskoski M."/>
            <person name="Salamov A."/>
            <person name="Schmutz J."/>
            <person name="Schwarze F.W.M.R."/>
            <person name="vanKuyk P.A."/>
            <person name="Horton J.S."/>
            <person name="Grigoriev I.V."/>
            <person name="Woesten H.A.B."/>
        </authorList>
    </citation>
    <scope>NUCLEOTIDE SEQUENCE [LARGE SCALE GENOMIC DNA]</scope>
    <source>
        <strain evidence="3">H4-8 / FGSC 9210</strain>
    </source>
</reference>
<sequence length="506" mass="54130">MSGIFSNLLPATPKDKLKKAGVILDRLRSQLEQEPDERVKMDFQAQVIEHERILIALSQESSWRHPLDHMRNVNTAVAELGETKDQFLTASEEARKREEAARKEEARVAQLQAAVTKMYETYDKHVSLRRRPPVPVELQPQELAPKMKSRSASTHTTDMPSAGASAASVGGFTKGHRHTDTAAFGESGASRSAVHHSGSDAYGRARTSEEHSMMSKTSSYGSSYALFFIVSVNCSFVQVLTSTPPRADLDRVSSIYMIRFVTGYELIDRVFGGRPPETSDNSHSGHSARSIDSAGDRRYKEAGIYSISSADITRTPASGPYTNYTHAKKESMSASRSTSELNTSQWQRERTPAFLNAPGAPVQHHGDPRGTHGGRKTRGRETLAPPAQYPSGPTGSTYPVGSVGYSSGTNYPASGGGYSARGGAPPAAGPSAGGSAYLAPSGGAYHAQPGGSYYPPGGAYHPPGPGQPPSSGHHPAPPQAPYSGPMQPPRQSSSHEHSSKHGGGRR</sequence>
<dbReference type="AlphaFoldDB" id="D8Q0Q9"/>
<accession>D8Q0Q9</accession>
<feature type="region of interest" description="Disordered" evidence="1">
    <location>
        <begin position="315"/>
        <end position="401"/>
    </location>
</feature>
<feature type="compositionally biased region" description="Polar residues" evidence="1">
    <location>
        <begin position="315"/>
        <end position="325"/>
    </location>
</feature>
<dbReference type="VEuPathDB" id="FungiDB:SCHCODRAFT_02727382"/>
<feature type="compositionally biased region" description="Polar residues" evidence="1">
    <location>
        <begin position="150"/>
        <end position="159"/>
    </location>
</feature>
<feature type="compositionally biased region" description="Low complexity" evidence="1">
    <location>
        <begin position="421"/>
        <end position="461"/>
    </location>
</feature>
<feature type="region of interest" description="Disordered" evidence="1">
    <location>
        <begin position="183"/>
        <end position="209"/>
    </location>
</feature>
<dbReference type="Proteomes" id="UP000007431">
    <property type="component" value="Unassembled WGS sequence"/>
</dbReference>
<dbReference type="EMBL" id="GL377305">
    <property type="protein sequence ID" value="EFI98385.1"/>
    <property type="molecule type" value="Genomic_DNA"/>
</dbReference>
<organism evidence="3">
    <name type="scientific">Schizophyllum commune (strain H4-8 / FGSC 9210)</name>
    <name type="common">Split gill fungus</name>
    <dbReference type="NCBI Taxonomy" id="578458"/>
    <lineage>
        <taxon>Eukaryota</taxon>
        <taxon>Fungi</taxon>
        <taxon>Dikarya</taxon>
        <taxon>Basidiomycota</taxon>
        <taxon>Agaricomycotina</taxon>
        <taxon>Agaricomycetes</taxon>
        <taxon>Agaricomycetidae</taxon>
        <taxon>Agaricales</taxon>
        <taxon>Schizophyllaceae</taxon>
        <taxon>Schizophyllum</taxon>
    </lineage>
</organism>